<dbReference type="GO" id="GO:0005506">
    <property type="term" value="F:iron ion binding"/>
    <property type="evidence" value="ECO:0007669"/>
    <property type="project" value="InterPro"/>
</dbReference>
<evidence type="ECO:0000256" key="1">
    <source>
        <dbReference type="ARBA" id="ARBA00001971"/>
    </source>
</evidence>
<evidence type="ECO:0000256" key="2">
    <source>
        <dbReference type="ARBA" id="ARBA00004370"/>
    </source>
</evidence>
<feature type="binding site" description="axial binding residue" evidence="10">
    <location>
        <position position="1129"/>
    </location>
    <ligand>
        <name>heme</name>
        <dbReference type="ChEBI" id="CHEBI:30413"/>
    </ligand>
    <ligandPart>
        <name>Fe</name>
        <dbReference type="ChEBI" id="CHEBI:18248"/>
    </ligandPart>
</feature>
<evidence type="ECO:0000256" key="11">
    <source>
        <dbReference type="SAM" id="MobiDB-lite"/>
    </source>
</evidence>
<dbReference type="CDD" id="cd11042">
    <property type="entry name" value="CYP51-like"/>
    <property type="match status" value="1"/>
</dbReference>
<dbReference type="PANTHER" id="PTHR24304">
    <property type="entry name" value="CYTOCHROME P450 FAMILY 7"/>
    <property type="match status" value="1"/>
</dbReference>
<protein>
    <recommendedName>
        <fullName evidence="13">Methyltransferase type 11 domain-containing protein</fullName>
    </recommendedName>
</protein>
<feature type="transmembrane region" description="Helical" evidence="12">
    <location>
        <begin position="681"/>
        <end position="705"/>
    </location>
</feature>
<dbReference type="GO" id="GO:0016705">
    <property type="term" value="F:oxidoreductase activity, acting on paired donors, with incorporation or reduction of molecular oxygen"/>
    <property type="evidence" value="ECO:0007669"/>
    <property type="project" value="InterPro"/>
</dbReference>
<dbReference type="GO" id="GO:0008757">
    <property type="term" value="F:S-adenosylmethionine-dependent methyltransferase activity"/>
    <property type="evidence" value="ECO:0007669"/>
    <property type="project" value="InterPro"/>
</dbReference>
<dbReference type="CDD" id="cd02440">
    <property type="entry name" value="AdoMet_MTases"/>
    <property type="match status" value="1"/>
</dbReference>
<dbReference type="InterPro" id="IPR013216">
    <property type="entry name" value="Methyltransf_11"/>
</dbReference>
<evidence type="ECO:0000313" key="14">
    <source>
        <dbReference type="EMBL" id="GAO51358.1"/>
    </source>
</evidence>
<dbReference type="PROSITE" id="PS00086">
    <property type="entry name" value="CYTOCHROME_P450"/>
    <property type="match status" value="1"/>
</dbReference>
<dbReference type="PANTHER" id="PTHR24304:SF2">
    <property type="entry name" value="24-HYDROXYCHOLESTEROL 7-ALPHA-HYDROXYLASE"/>
    <property type="match status" value="1"/>
</dbReference>
<keyword evidence="5 10" id="KW-0479">Metal-binding</keyword>
<dbReference type="Proteomes" id="UP000033140">
    <property type="component" value="Unassembled WGS sequence"/>
</dbReference>
<keyword evidence="9 12" id="KW-0472">Membrane</keyword>
<proteinExistence type="inferred from homology"/>
<dbReference type="EMBL" id="BACD03000045">
    <property type="protein sequence ID" value="GAO51358.1"/>
    <property type="molecule type" value="Genomic_DNA"/>
</dbReference>
<reference evidence="14 15" key="1">
    <citation type="journal article" date="2011" name="J. Gen. Appl. Microbiol.">
        <title>Draft genome sequencing of the enigmatic yeast Saitoella complicata.</title>
        <authorList>
            <person name="Nishida H."/>
            <person name="Hamamoto M."/>
            <person name="Sugiyama J."/>
        </authorList>
    </citation>
    <scope>NUCLEOTIDE SEQUENCE [LARGE SCALE GENOMIC DNA]</scope>
    <source>
        <strain evidence="14 15">NRRL Y-17804</strain>
    </source>
</reference>
<evidence type="ECO:0000256" key="8">
    <source>
        <dbReference type="ARBA" id="ARBA00023033"/>
    </source>
</evidence>
<organism evidence="14 15">
    <name type="scientific">Saitoella complicata (strain BCRC 22490 / CBS 7301 / JCM 7358 / NBRC 10748 / NRRL Y-17804)</name>
    <dbReference type="NCBI Taxonomy" id="698492"/>
    <lineage>
        <taxon>Eukaryota</taxon>
        <taxon>Fungi</taxon>
        <taxon>Dikarya</taxon>
        <taxon>Ascomycota</taxon>
        <taxon>Taphrinomycotina</taxon>
        <taxon>Taphrinomycotina incertae sedis</taxon>
        <taxon>Saitoella</taxon>
    </lineage>
</organism>
<dbReference type="PRINTS" id="PR00465">
    <property type="entry name" value="EP450IV"/>
</dbReference>
<dbReference type="InterPro" id="IPR002403">
    <property type="entry name" value="Cyt_P450_E_grp-IV"/>
</dbReference>
<dbReference type="Gene3D" id="1.10.630.10">
    <property type="entry name" value="Cytochrome P450"/>
    <property type="match status" value="1"/>
</dbReference>
<keyword evidence="12" id="KW-1133">Transmembrane helix</keyword>
<feature type="region of interest" description="Disordered" evidence="11">
    <location>
        <begin position="157"/>
        <end position="184"/>
    </location>
</feature>
<feature type="compositionally biased region" description="Basic and acidic residues" evidence="11">
    <location>
        <begin position="246"/>
        <end position="255"/>
    </location>
</feature>
<accession>A0A0E9NNF7</accession>
<comment type="cofactor">
    <cofactor evidence="1 10">
        <name>heme</name>
        <dbReference type="ChEBI" id="CHEBI:30413"/>
    </cofactor>
</comment>
<keyword evidence="4 10" id="KW-0349">Heme</keyword>
<evidence type="ECO:0000256" key="10">
    <source>
        <dbReference type="PIRSR" id="PIRSR602403-1"/>
    </source>
</evidence>
<evidence type="ECO:0000256" key="12">
    <source>
        <dbReference type="SAM" id="Phobius"/>
    </source>
</evidence>
<dbReference type="Pfam" id="PF04900">
    <property type="entry name" value="Fcf1"/>
    <property type="match status" value="1"/>
</dbReference>
<keyword evidence="12" id="KW-0812">Transmembrane</keyword>
<comment type="caution">
    <text evidence="14">The sequence shown here is derived from an EMBL/GenBank/DDBJ whole genome shotgun (WGS) entry which is preliminary data.</text>
</comment>
<feature type="region of interest" description="Disordered" evidence="11">
    <location>
        <begin position="198"/>
        <end position="271"/>
    </location>
</feature>
<name>A0A0E9NNF7_SAICN</name>
<gene>
    <name evidence="14" type="ORF">G7K_5460-t1</name>
</gene>
<comment type="similarity">
    <text evidence="3">Belongs to the cytochrome P450 family.</text>
</comment>
<evidence type="ECO:0000256" key="5">
    <source>
        <dbReference type="ARBA" id="ARBA00022723"/>
    </source>
</evidence>
<dbReference type="InterPro" id="IPR029063">
    <property type="entry name" value="SAM-dependent_MTases_sf"/>
</dbReference>
<dbReference type="GO" id="GO:0020037">
    <property type="term" value="F:heme binding"/>
    <property type="evidence" value="ECO:0007669"/>
    <property type="project" value="InterPro"/>
</dbReference>
<comment type="subcellular location">
    <subcellularLocation>
        <location evidence="2">Membrane</location>
    </subcellularLocation>
</comment>
<dbReference type="InterPro" id="IPR017972">
    <property type="entry name" value="Cyt_P450_CS"/>
</dbReference>
<feature type="compositionally biased region" description="Polar residues" evidence="11">
    <location>
        <begin position="641"/>
        <end position="650"/>
    </location>
</feature>
<dbReference type="InterPro" id="IPR050529">
    <property type="entry name" value="CYP450_sterol_14alpha_dmase"/>
</dbReference>
<dbReference type="GO" id="GO:0016020">
    <property type="term" value="C:membrane"/>
    <property type="evidence" value="ECO:0007669"/>
    <property type="project" value="UniProtKB-SubCell"/>
</dbReference>
<dbReference type="STRING" id="698492.A0A0E9NNF7"/>
<dbReference type="AlphaFoldDB" id="A0A0E9NNF7"/>
<feature type="region of interest" description="Disordered" evidence="11">
    <location>
        <begin position="634"/>
        <end position="661"/>
    </location>
</feature>
<dbReference type="FunFam" id="1.10.630.10:FF:000033">
    <property type="entry name" value="14-alpha sterol demethylase"/>
    <property type="match status" value="1"/>
</dbReference>
<keyword evidence="6" id="KW-0560">Oxidoreductase</keyword>
<evidence type="ECO:0000256" key="7">
    <source>
        <dbReference type="ARBA" id="ARBA00023004"/>
    </source>
</evidence>
<evidence type="ECO:0000313" key="15">
    <source>
        <dbReference type="Proteomes" id="UP000033140"/>
    </source>
</evidence>
<keyword evidence="8" id="KW-0503">Monooxygenase</keyword>
<dbReference type="PRINTS" id="PR00385">
    <property type="entry name" value="P450"/>
</dbReference>
<dbReference type="GO" id="GO:0004497">
    <property type="term" value="F:monooxygenase activity"/>
    <property type="evidence" value="ECO:0007669"/>
    <property type="project" value="UniProtKB-KW"/>
</dbReference>
<dbReference type="InterPro" id="IPR001128">
    <property type="entry name" value="Cyt_P450"/>
</dbReference>
<feature type="domain" description="Methyltransferase type 11" evidence="13">
    <location>
        <begin position="375"/>
        <end position="473"/>
    </location>
</feature>
<evidence type="ECO:0000256" key="9">
    <source>
        <dbReference type="ARBA" id="ARBA00023136"/>
    </source>
</evidence>
<evidence type="ECO:0000256" key="3">
    <source>
        <dbReference type="ARBA" id="ARBA00010617"/>
    </source>
</evidence>
<keyword evidence="7 10" id="KW-0408">Iron</keyword>
<reference evidence="14 15" key="2">
    <citation type="journal article" date="2014" name="J. Gen. Appl. Microbiol.">
        <title>The early diverging ascomycetous budding yeast Saitoella complicata has three histone deacetylases belonging to the Clr6, Hos2, and Rpd3 lineages.</title>
        <authorList>
            <person name="Nishida H."/>
            <person name="Matsumoto T."/>
            <person name="Kondo S."/>
            <person name="Hamamoto M."/>
            <person name="Yoshikawa H."/>
        </authorList>
    </citation>
    <scope>NUCLEOTIDE SEQUENCE [LARGE SCALE GENOMIC DNA]</scope>
    <source>
        <strain evidence="14 15">NRRL Y-17804</strain>
    </source>
</reference>
<dbReference type="SUPFAM" id="SSF53335">
    <property type="entry name" value="S-adenosyl-L-methionine-dependent methyltransferases"/>
    <property type="match status" value="1"/>
</dbReference>
<reference evidence="14 15" key="3">
    <citation type="journal article" date="2015" name="Genome Announc.">
        <title>Draft Genome Sequence of the Archiascomycetous Yeast Saitoella complicata.</title>
        <authorList>
            <person name="Yamauchi K."/>
            <person name="Kondo S."/>
            <person name="Hamamoto M."/>
            <person name="Takahashi Y."/>
            <person name="Ogura Y."/>
            <person name="Hayashi T."/>
            <person name="Nishida H."/>
        </authorList>
    </citation>
    <scope>NUCLEOTIDE SEQUENCE [LARGE SCALE GENOMIC DNA]</scope>
    <source>
        <strain evidence="14 15">NRRL Y-17804</strain>
    </source>
</reference>
<evidence type="ECO:0000256" key="6">
    <source>
        <dbReference type="ARBA" id="ARBA00023002"/>
    </source>
</evidence>
<dbReference type="GO" id="GO:0032040">
    <property type="term" value="C:small-subunit processome"/>
    <property type="evidence" value="ECO:0007669"/>
    <property type="project" value="InterPro"/>
</dbReference>
<sequence>MMNSGQSLGARPKVIPISGITSTVFTVFSNFQGSTILAQKMTKTVTRVRALTLTLTLGLSVQSPLPFAMDKTPMPDKLFPSEGFSHGLRRSLVDVERRNKHRYCVATQCYELRGELRGIPRVPLLYIKCSLLILEPESDATAQLREDCKKLGLSVHEKEPLSGKKRKREGEEDNVVGGEALDEIEHERVEKEKWRLMRKETGAGPGSHDASVSGTQKKRREGGEPEVGESAEAQAGERSNLASVGEEERGNKNGEDQANGSGDNGADEIGTRHGIYTVGRLELDTHVGSWRPRAAPPFDPAKRKPVFLTKVYKTHQLQTDTQTSTMSTWSSPAFTNNLAKAYAAHRPIYTKALYRTILDYYSQFPTPDRKSRVYDVGCGTGQVARGLSRSFGSIVGMDPSPKMVEEARNLQLTGGYGGNVTYARASAEEIEKVVVPAGSADLITAAQSAHWFDHATFFAQARGALRVGGTLAIWGYGDVVFPGYVSATRVLRGYAYGEEWLGPCWEQPGRKILTELYRSVNIPDGWEDVRRLYGRAGGGARAGEKVVEEPLVEPVKFGMEDLRNYLNTWSSIQTWRSNQEEILHQGGVDVVDTILQGVGEEMRRDGWDGEEKFEVEWPTVLILARKAEGNLGAGSDGETATLYNKTTESRPNPRGSTDRRVDPHIHQPSHKMGLVSSLGQYSLFGDSFAGILASLLVAFVIGNVLQQFRPRDKSTPPVVFHLFPWFGSMITYGIDPYKFFFGMREKYGNVYTFIMGGRRITVALGVDGNELVLNGKLSQVSAEDAYTPLTTPVFGEDVVYDVPNHVLMEQKKFVKFGLGIENFKAYVPLIVGETKKYFESSPYFQAGSGKTSGSVPLLKAMSEITIYTASRTLQGKEVRDALDGSFADLYHDLDRGFTPLNFMFPNLPLPSYRRRDVAQKKMAQTYMNIIKKRRETGETPDTDMIWSLMNAKYKDGRALTDKEIAHMMIALLMAGQHTSSATGTWALLHLGADKKLQQDLLEEQKRVCGEDLPELQYEHLKDLTLLNYVIRETLRMHPPLHSIMRLVKAPIQVPGSDIIIPEGHFLMAAPGVTAVDPAHFPNPNTFTADRWSKKSADVDIEEKIDYGYGLVSKGAASPYLPFGAGRHRCIGEQFAYVQLGTLISAFVRELEWESVVPPPDYSSMVVLPAGGSEMRWKLRK</sequence>
<dbReference type="Gene3D" id="3.40.50.150">
    <property type="entry name" value="Vaccinia Virus protein VP39"/>
    <property type="match status" value="1"/>
</dbReference>
<dbReference type="SUPFAM" id="SSF48264">
    <property type="entry name" value="Cytochrome P450"/>
    <property type="match status" value="1"/>
</dbReference>
<dbReference type="InterPro" id="IPR036396">
    <property type="entry name" value="Cyt_P450_sf"/>
</dbReference>
<keyword evidence="15" id="KW-1185">Reference proteome</keyword>
<dbReference type="Gene3D" id="3.40.50.1010">
    <property type="entry name" value="5'-nuclease"/>
    <property type="match status" value="1"/>
</dbReference>
<dbReference type="Pfam" id="PF08241">
    <property type="entry name" value="Methyltransf_11"/>
    <property type="match status" value="1"/>
</dbReference>
<feature type="transmembrane region" description="Helical" evidence="12">
    <location>
        <begin position="717"/>
        <end position="734"/>
    </location>
</feature>
<evidence type="ECO:0000259" key="13">
    <source>
        <dbReference type="Pfam" id="PF08241"/>
    </source>
</evidence>
<dbReference type="Pfam" id="PF00067">
    <property type="entry name" value="p450"/>
    <property type="match status" value="1"/>
</dbReference>
<evidence type="ECO:0000256" key="4">
    <source>
        <dbReference type="ARBA" id="ARBA00022617"/>
    </source>
</evidence>
<dbReference type="InterPro" id="IPR006984">
    <property type="entry name" value="Fcf1/UTP23"/>
</dbReference>